<gene>
    <name evidence="9" type="primary">ybjZ</name>
    <name evidence="9" type="ORF">GCM10010981_04670</name>
</gene>
<dbReference type="RefSeq" id="WP_188792655.1">
    <property type="nucleotide sequence ID" value="NZ_BMJA01000001.1"/>
</dbReference>
<keyword evidence="4 6" id="KW-1133">Transmembrane helix</keyword>
<evidence type="ECO:0000256" key="1">
    <source>
        <dbReference type="ARBA" id="ARBA00004651"/>
    </source>
</evidence>
<keyword evidence="9" id="KW-0067">ATP-binding</keyword>
<evidence type="ECO:0000259" key="8">
    <source>
        <dbReference type="Pfam" id="PF12704"/>
    </source>
</evidence>
<evidence type="ECO:0000313" key="10">
    <source>
        <dbReference type="Proteomes" id="UP000620046"/>
    </source>
</evidence>
<organism evidence="9 10">
    <name type="scientific">Dyella nitratireducens</name>
    <dbReference type="NCBI Taxonomy" id="1849580"/>
    <lineage>
        <taxon>Bacteria</taxon>
        <taxon>Pseudomonadati</taxon>
        <taxon>Pseudomonadota</taxon>
        <taxon>Gammaproteobacteria</taxon>
        <taxon>Lysobacterales</taxon>
        <taxon>Rhodanobacteraceae</taxon>
        <taxon>Dyella</taxon>
    </lineage>
</organism>
<feature type="transmembrane region" description="Helical" evidence="6">
    <location>
        <begin position="357"/>
        <end position="386"/>
    </location>
</feature>
<comment type="subcellular location">
    <subcellularLocation>
        <location evidence="1">Cell membrane</location>
        <topology evidence="1">Multi-pass membrane protein</topology>
    </subcellularLocation>
</comment>
<dbReference type="InterPro" id="IPR025857">
    <property type="entry name" value="MacB_PCD"/>
</dbReference>
<keyword evidence="9" id="KW-0547">Nucleotide-binding</keyword>
<evidence type="ECO:0000313" key="9">
    <source>
        <dbReference type="EMBL" id="GGA19735.1"/>
    </source>
</evidence>
<evidence type="ECO:0000256" key="5">
    <source>
        <dbReference type="ARBA" id="ARBA00023136"/>
    </source>
</evidence>
<dbReference type="GO" id="GO:0005524">
    <property type="term" value="F:ATP binding"/>
    <property type="evidence" value="ECO:0007669"/>
    <property type="project" value="UniProtKB-KW"/>
</dbReference>
<dbReference type="InterPro" id="IPR050250">
    <property type="entry name" value="Macrolide_Exporter_MacB"/>
</dbReference>
<keyword evidence="2" id="KW-1003">Cell membrane</keyword>
<name>A0ABQ1FMI0_9GAMM</name>
<dbReference type="PANTHER" id="PTHR30572">
    <property type="entry name" value="MEMBRANE COMPONENT OF TRANSPORTER-RELATED"/>
    <property type="match status" value="1"/>
</dbReference>
<dbReference type="Pfam" id="PF12704">
    <property type="entry name" value="MacB_PCD"/>
    <property type="match status" value="1"/>
</dbReference>
<feature type="domain" description="MacB-like periplasmic core" evidence="8">
    <location>
        <begin position="20"/>
        <end position="268"/>
    </location>
</feature>
<dbReference type="Proteomes" id="UP000620046">
    <property type="component" value="Unassembled WGS sequence"/>
</dbReference>
<dbReference type="InterPro" id="IPR003838">
    <property type="entry name" value="ABC3_permease_C"/>
</dbReference>
<keyword evidence="3 6" id="KW-0812">Transmembrane</keyword>
<feature type="transmembrane region" description="Helical" evidence="6">
    <location>
        <begin position="21"/>
        <end position="41"/>
    </location>
</feature>
<protein>
    <submittedName>
        <fullName evidence="9">ABC transporter ATP-binding protein</fullName>
    </submittedName>
</protein>
<evidence type="ECO:0000256" key="6">
    <source>
        <dbReference type="SAM" id="Phobius"/>
    </source>
</evidence>
<proteinExistence type="predicted"/>
<dbReference type="Pfam" id="PF02687">
    <property type="entry name" value="FtsX"/>
    <property type="match status" value="1"/>
</dbReference>
<reference evidence="10" key="1">
    <citation type="journal article" date="2019" name="Int. J. Syst. Evol. Microbiol.">
        <title>The Global Catalogue of Microorganisms (GCM) 10K type strain sequencing project: providing services to taxonomists for standard genome sequencing and annotation.</title>
        <authorList>
            <consortium name="The Broad Institute Genomics Platform"/>
            <consortium name="The Broad Institute Genome Sequencing Center for Infectious Disease"/>
            <person name="Wu L."/>
            <person name="Ma J."/>
        </authorList>
    </citation>
    <scope>NUCLEOTIDE SEQUENCE [LARGE SCALE GENOMIC DNA]</scope>
    <source>
        <strain evidence="10">CGMCC 1.15439</strain>
    </source>
</reference>
<evidence type="ECO:0000256" key="4">
    <source>
        <dbReference type="ARBA" id="ARBA00022989"/>
    </source>
</evidence>
<dbReference type="PANTHER" id="PTHR30572:SF18">
    <property type="entry name" value="ABC-TYPE MACROLIDE FAMILY EXPORT SYSTEM PERMEASE COMPONENT 2"/>
    <property type="match status" value="1"/>
</dbReference>
<evidence type="ECO:0000256" key="3">
    <source>
        <dbReference type="ARBA" id="ARBA00022692"/>
    </source>
</evidence>
<evidence type="ECO:0000259" key="7">
    <source>
        <dbReference type="Pfam" id="PF02687"/>
    </source>
</evidence>
<sequence>MFAYYVELAMRSLRRSPGLTALMILTIGFGVAASMTTYSVFRGLSADPIPWKSDRLFVPQIDAWGPGNRRAGGEPEVAFGYLDAMTLMRQHRAKRQSAIYSISASVMPSSSGRNRSPIPIDGYAVYDEFFPMLDVTFHYGSSWSADDDAHLSPVVVISDKVNKEVFGGGNSVGKMIDIDNREYRIVGVTNDWNPQPNFYYTVDVGYGPDMPDMFMPFPYAVANNIAQAGWDGCRKGEVDPGSDFTALLRSDCVWIGYMVELDDAMAVQQYRGYLDAYASEQQKAGRFHWAPNTRLRDVPAFLDYQHVVPSDTRVSLLVAQGLLIVCLVNTVGLLLAKFLRRSGEVAVRRALGASRTAIYAQFLTEAGVIGVGGGVLGLLFTAVGMLSVGQVLPARLAAMAKIEPDLLSLTLLLAVAATLVAGIYPAYRAARVLPAWQLKAQ</sequence>
<feature type="transmembrane region" description="Helical" evidence="6">
    <location>
        <begin position="406"/>
        <end position="427"/>
    </location>
</feature>
<comment type="caution">
    <text evidence="9">The sequence shown here is derived from an EMBL/GenBank/DDBJ whole genome shotgun (WGS) entry which is preliminary data.</text>
</comment>
<evidence type="ECO:0000256" key="2">
    <source>
        <dbReference type="ARBA" id="ARBA00022475"/>
    </source>
</evidence>
<accession>A0ABQ1FMI0</accession>
<keyword evidence="5 6" id="KW-0472">Membrane</keyword>
<keyword evidence="10" id="KW-1185">Reference proteome</keyword>
<feature type="transmembrane region" description="Helical" evidence="6">
    <location>
        <begin position="314"/>
        <end position="336"/>
    </location>
</feature>
<feature type="domain" description="ABC3 transporter permease C-terminal" evidence="7">
    <location>
        <begin position="321"/>
        <end position="431"/>
    </location>
</feature>
<dbReference type="EMBL" id="BMJA01000001">
    <property type="protein sequence ID" value="GGA19735.1"/>
    <property type="molecule type" value="Genomic_DNA"/>
</dbReference>